<name>A0ABD0WLT0_UMBPY</name>
<evidence type="ECO:0000313" key="5">
    <source>
        <dbReference type="EMBL" id="KAL0972813.1"/>
    </source>
</evidence>
<dbReference type="SUPFAM" id="SSF48726">
    <property type="entry name" value="Immunoglobulin"/>
    <property type="match status" value="2"/>
</dbReference>
<keyword evidence="3" id="KW-0732">Signal</keyword>
<accession>A0ABD0WLT0</accession>
<dbReference type="Gene3D" id="2.60.40.10">
    <property type="entry name" value="Immunoglobulins"/>
    <property type="match status" value="2"/>
</dbReference>
<evidence type="ECO:0000256" key="3">
    <source>
        <dbReference type="SAM" id="SignalP"/>
    </source>
</evidence>
<feature type="chain" id="PRO_5044862138" description="Ig-like domain-containing protein" evidence="3">
    <location>
        <begin position="23"/>
        <end position="433"/>
    </location>
</feature>
<dbReference type="Pfam" id="PF07654">
    <property type="entry name" value="C1-set"/>
    <property type="match status" value="1"/>
</dbReference>
<keyword evidence="2" id="KW-0812">Transmembrane</keyword>
<dbReference type="InterPro" id="IPR013106">
    <property type="entry name" value="Ig_V-set"/>
</dbReference>
<feature type="domain" description="Ig-like" evidence="4">
    <location>
        <begin position="282"/>
        <end position="385"/>
    </location>
</feature>
<evidence type="ECO:0000259" key="4">
    <source>
        <dbReference type="PROSITE" id="PS50835"/>
    </source>
</evidence>
<organism evidence="5 6">
    <name type="scientific">Umbra pygmaea</name>
    <name type="common">Eastern mudminnow</name>
    <dbReference type="NCBI Taxonomy" id="75934"/>
    <lineage>
        <taxon>Eukaryota</taxon>
        <taxon>Metazoa</taxon>
        <taxon>Chordata</taxon>
        <taxon>Craniata</taxon>
        <taxon>Vertebrata</taxon>
        <taxon>Euteleostomi</taxon>
        <taxon>Actinopterygii</taxon>
        <taxon>Neopterygii</taxon>
        <taxon>Teleostei</taxon>
        <taxon>Protacanthopterygii</taxon>
        <taxon>Esociformes</taxon>
        <taxon>Umbridae</taxon>
        <taxon>Umbra</taxon>
    </lineage>
</organism>
<dbReference type="PANTHER" id="PTHR23411">
    <property type="entry name" value="TAPASIN"/>
    <property type="match status" value="1"/>
</dbReference>
<dbReference type="InterPro" id="IPR003599">
    <property type="entry name" value="Ig_sub"/>
</dbReference>
<dbReference type="InterPro" id="IPR050380">
    <property type="entry name" value="Immune_Resp_Modulators"/>
</dbReference>
<dbReference type="InterPro" id="IPR013783">
    <property type="entry name" value="Ig-like_fold"/>
</dbReference>
<keyword evidence="2" id="KW-1133">Transmembrane helix</keyword>
<dbReference type="PROSITE" id="PS50835">
    <property type="entry name" value="IG_LIKE"/>
    <property type="match status" value="2"/>
</dbReference>
<gene>
    <name evidence="5" type="ORF">UPYG_G00195040</name>
</gene>
<dbReference type="InterPro" id="IPR003597">
    <property type="entry name" value="Ig_C1-set"/>
</dbReference>
<dbReference type="EMBL" id="JAGEUA010000006">
    <property type="protein sequence ID" value="KAL0972813.1"/>
    <property type="molecule type" value="Genomic_DNA"/>
</dbReference>
<comment type="caution">
    <text evidence="5">The sequence shown here is derived from an EMBL/GenBank/DDBJ whole genome shotgun (WGS) entry which is preliminary data.</text>
</comment>
<dbReference type="SMART" id="SM00409">
    <property type="entry name" value="IG"/>
    <property type="match status" value="2"/>
</dbReference>
<protein>
    <recommendedName>
        <fullName evidence="4">Ig-like domain-containing protein</fullName>
    </recommendedName>
</protein>
<dbReference type="AlphaFoldDB" id="A0ABD0WLT0"/>
<reference evidence="5 6" key="1">
    <citation type="submission" date="2024-06" db="EMBL/GenBank/DDBJ databases">
        <authorList>
            <person name="Pan Q."/>
            <person name="Wen M."/>
            <person name="Jouanno E."/>
            <person name="Zahm M."/>
            <person name="Klopp C."/>
            <person name="Cabau C."/>
            <person name="Louis A."/>
            <person name="Berthelot C."/>
            <person name="Parey E."/>
            <person name="Roest Crollius H."/>
            <person name="Montfort J."/>
            <person name="Robinson-Rechavi M."/>
            <person name="Bouchez O."/>
            <person name="Lampietro C."/>
            <person name="Lopez Roques C."/>
            <person name="Donnadieu C."/>
            <person name="Postlethwait J."/>
            <person name="Bobe J."/>
            <person name="Verreycken H."/>
            <person name="Guiguen Y."/>
        </authorList>
    </citation>
    <scope>NUCLEOTIDE SEQUENCE [LARGE SCALE GENOMIC DNA]</scope>
    <source>
        <strain evidence="5">Up_M1</strain>
        <tissue evidence="5">Testis</tissue>
    </source>
</reference>
<dbReference type="Proteomes" id="UP001557470">
    <property type="component" value="Unassembled WGS sequence"/>
</dbReference>
<keyword evidence="6" id="KW-1185">Reference proteome</keyword>
<evidence type="ECO:0000256" key="1">
    <source>
        <dbReference type="ARBA" id="ARBA00023319"/>
    </source>
</evidence>
<dbReference type="InterPro" id="IPR007110">
    <property type="entry name" value="Ig-like_dom"/>
</dbReference>
<proteinExistence type="predicted"/>
<keyword evidence="2" id="KW-0472">Membrane</keyword>
<dbReference type="Pfam" id="PF07686">
    <property type="entry name" value="V-set"/>
    <property type="match status" value="1"/>
</dbReference>
<evidence type="ECO:0000313" key="6">
    <source>
        <dbReference type="Proteomes" id="UP001557470"/>
    </source>
</evidence>
<feature type="domain" description="Ig-like" evidence="4">
    <location>
        <begin position="169"/>
        <end position="264"/>
    </location>
</feature>
<feature type="signal peptide" evidence="3">
    <location>
        <begin position="1"/>
        <end position="22"/>
    </location>
</feature>
<evidence type="ECO:0000256" key="2">
    <source>
        <dbReference type="SAM" id="Phobius"/>
    </source>
</evidence>
<dbReference type="InterPro" id="IPR036179">
    <property type="entry name" value="Ig-like_dom_sf"/>
</dbReference>
<keyword evidence="1" id="KW-0393">Immunoglobulin domain</keyword>
<sequence>MSLNLIFILGLCLCAAVPGLRAKKQVSWLPCVLVDEHVHFNDEGHAETQYEHRDALLQFGHPGDIALNPNGITFLNTGSKVDMRKYLDGVVEDQIQCEIRRYSTEGIQIRWPGIGAQEHDVWFTCTLRHADGLFVITSFLRHTPETPTPGQADFRHWAPISDRDMLTTSTVMLVLTRSPSVRVGLGKDQSLHCQFAVDHKAADLTVEWRLQQRSEHTTLFRHSSRSGQTEGNGVAAKGLASGDASFTLPFTKTSSEGTYVCSVSVPPLFGSHDIPLHIVEPPRVSLNVGSTISLVDGGEQKVVCEAESYFPLDVDMEWFREPIGGGLLPEKLDTVLYSSHRHNRDGTYSVSAFFLLHASLAISGYKYFCRVSHTSLRMPIRKSFTLTVTEFGSWNSVLWLVLVFVFILVMVAILYLMLPHLFSGRKSHQKKPY</sequence>
<feature type="transmembrane region" description="Helical" evidence="2">
    <location>
        <begin position="397"/>
        <end position="418"/>
    </location>
</feature>